<evidence type="ECO:0008006" key="6">
    <source>
        <dbReference type="Google" id="ProtNLM"/>
    </source>
</evidence>
<dbReference type="SUPFAM" id="SSF51735">
    <property type="entry name" value="NAD(P)-binding Rossmann-fold domains"/>
    <property type="match status" value="1"/>
</dbReference>
<dbReference type="Pfam" id="PF00106">
    <property type="entry name" value="adh_short"/>
    <property type="match status" value="1"/>
</dbReference>
<dbReference type="EMBL" id="JBFXLQ010000065">
    <property type="protein sequence ID" value="KAL2862579.1"/>
    <property type="molecule type" value="Genomic_DNA"/>
</dbReference>
<keyword evidence="2" id="KW-0521">NADP</keyword>
<name>A0ABR4LDG6_9EURO</name>
<dbReference type="PRINTS" id="PR00081">
    <property type="entry name" value="GDHRDH"/>
</dbReference>
<sequence>MSDTTIVLVTGAARGLGKAFAQLYLSRPKHIVIGTVRDPTASNVQSLRESSTAEGSRLHLFTLESSNSSDYPKLISGIKALGINHLDLVIANAGFCPQPAPLATVSTESVLEAYNVNAVGPFRLFQAARDLLKASPGTPKWVSISSGAGSIAGVLIYGTSFVAPYGMSKAAMNWHTLAIHQSEDWLISFAVHPGLVQTDMGNAGARVMGLEEAPNTIEEAITKTTATIDAATREATSGKFWNVIDGTELPL</sequence>
<gene>
    <name evidence="4" type="ORF">BJX67DRAFT_295608</name>
</gene>
<evidence type="ECO:0000256" key="1">
    <source>
        <dbReference type="ARBA" id="ARBA00006484"/>
    </source>
</evidence>
<keyword evidence="5" id="KW-1185">Reference proteome</keyword>
<dbReference type="PANTHER" id="PTHR43544">
    <property type="entry name" value="SHORT-CHAIN DEHYDROGENASE/REDUCTASE"/>
    <property type="match status" value="1"/>
</dbReference>
<comment type="similarity">
    <text evidence="1">Belongs to the short-chain dehydrogenases/reductases (SDR) family.</text>
</comment>
<proteinExistence type="inferred from homology"/>
<evidence type="ECO:0000256" key="2">
    <source>
        <dbReference type="ARBA" id="ARBA00022857"/>
    </source>
</evidence>
<dbReference type="InterPro" id="IPR051468">
    <property type="entry name" value="Fungal_SecMetab_SDRs"/>
</dbReference>
<keyword evidence="3" id="KW-0560">Oxidoreductase</keyword>
<evidence type="ECO:0000313" key="4">
    <source>
        <dbReference type="EMBL" id="KAL2862579.1"/>
    </source>
</evidence>
<comment type="caution">
    <text evidence="4">The sequence shown here is derived from an EMBL/GenBank/DDBJ whole genome shotgun (WGS) entry which is preliminary data.</text>
</comment>
<dbReference type="Gene3D" id="3.40.50.720">
    <property type="entry name" value="NAD(P)-binding Rossmann-like Domain"/>
    <property type="match status" value="1"/>
</dbReference>
<organism evidence="4 5">
    <name type="scientific">Aspergillus lucknowensis</name>
    <dbReference type="NCBI Taxonomy" id="176173"/>
    <lineage>
        <taxon>Eukaryota</taxon>
        <taxon>Fungi</taxon>
        <taxon>Dikarya</taxon>
        <taxon>Ascomycota</taxon>
        <taxon>Pezizomycotina</taxon>
        <taxon>Eurotiomycetes</taxon>
        <taxon>Eurotiomycetidae</taxon>
        <taxon>Eurotiales</taxon>
        <taxon>Aspergillaceae</taxon>
        <taxon>Aspergillus</taxon>
        <taxon>Aspergillus subgen. Nidulantes</taxon>
    </lineage>
</organism>
<dbReference type="PANTHER" id="PTHR43544:SF7">
    <property type="entry name" value="NADB-LER2"/>
    <property type="match status" value="1"/>
</dbReference>
<accession>A0ABR4LDG6</accession>
<dbReference type="RefSeq" id="XP_070881558.1">
    <property type="nucleotide sequence ID" value="XM_071026875.1"/>
</dbReference>
<dbReference type="GeneID" id="98141947"/>
<reference evidence="4 5" key="1">
    <citation type="submission" date="2024-07" db="EMBL/GenBank/DDBJ databases">
        <title>Section-level genome sequencing and comparative genomics of Aspergillus sections Usti and Cavernicolus.</title>
        <authorList>
            <consortium name="Lawrence Berkeley National Laboratory"/>
            <person name="Nybo J.L."/>
            <person name="Vesth T.C."/>
            <person name="Theobald S."/>
            <person name="Frisvad J.C."/>
            <person name="Larsen T.O."/>
            <person name="Kjaerboelling I."/>
            <person name="Rothschild-Mancinelli K."/>
            <person name="Lyhne E.K."/>
            <person name="Kogle M.E."/>
            <person name="Barry K."/>
            <person name="Clum A."/>
            <person name="Na H."/>
            <person name="Ledsgaard L."/>
            <person name="Lin J."/>
            <person name="Lipzen A."/>
            <person name="Kuo A."/>
            <person name="Riley R."/>
            <person name="Mondo S."/>
            <person name="Labutti K."/>
            <person name="Haridas S."/>
            <person name="Pangalinan J."/>
            <person name="Salamov A.A."/>
            <person name="Simmons B.A."/>
            <person name="Magnuson J.K."/>
            <person name="Chen J."/>
            <person name="Drula E."/>
            <person name="Henrissat B."/>
            <person name="Wiebenga A."/>
            <person name="Lubbers R.J."/>
            <person name="Gomes A.C."/>
            <person name="Macurrencykelacurrency M.R."/>
            <person name="Stajich J."/>
            <person name="Grigoriev I.V."/>
            <person name="Mortensen U.H."/>
            <person name="De Vries R.P."/>
            <person name="Baker S.E."/>
            <person name="Andersen M.R."/>
        </authorList>
    </citation>
    <scope>NUCLEOTIDE SEQUENCE [LARGE SCALE GENOMIC DNA]</scope>
    <source>
        <strain evidence="4 5">CBS 449.75</strain>
    </source>
</reference>
<evidence type="ECO:0000313" key="5">
    <source>
        <dbReference type="Proteomes" id="UP001610432"/>
    </source>
</evidence>
<protein>
    <recommendedName>
        <fullName evidence="6">NAD(P)-binding protein</fullName>
    </recommendedName>
</protein>
<evidence type="ECO:0000256" key="3">
    <source>
        <dbReference type="ARBA" id="ARBA00023002"/>
    </source>
</evidence>
<dbReference type="Proteomes" id="UP001610432">
    <property type="component" value="Unassembled WGS sequence"/>
</dbReference>
<dbReference type="InterPro" id="IPR002347">
    <property type="entry name" value="SDR_fam"/>
</dbReference>
<dbReference type="InterPro" id="IPR036291">
    <property type="entry name" value="NAD(P)-bd_dom_sf"/>
</dbReference>